<dbReference type="EMBL" id="BOSM01000010">
    <property type="protein sequence ID" value="GIP60564.1"/>
    <property type="molecule type" value="Genomic_DNA"/>
</dbReference>
<accession>A0ABQ4MX97</accession>
<gene>
    <name evidence="2" type="ORF">J15TS10_43780</name>
</gene>
<feature type="chain" id="PRO_5047522018" description="BIG2 domain-containing protein" evidence="1">
    <location>
        <begin position="21"/>
        <end position="235"/>
    </location>
</feature>
<evidence type="ECO:0000256" key="1">
    <source>
        <dbReference type="SAM" id="SignalP"/>
    </source>
</evidence>
<proteinExistence type="predicted"/>
<dbReference type="RefSeq" id="WP_213594230.1">
    <property type="nucleotide sequence ID" value="NZ_BOSM01000010.1"/>
</dbReference>
<evidence type="ECO:0000313" key="2">
    <source>
        <dbReference type="EMBL" id="GIP60564.1"/>
    </source>
</evidence>
<sequence length="235" mass="25590">MLIQYLNKCILFMLIAFTLAACGRASENAAGANAASAPDESLIHLVKANDVIISASKHTDSDVFRGLTVQVGQLSKYFDWTNVTNKTYYPAVHIADINRDEQHEIIIILTTGYGTGMNEQEIHVLNKEDLSELSLEDPLQAIKDQVTSDIQHEQNQVRVIVTTDTDEVEQNYLESDAVLWSEEVSFGSVIGYSAADGVITATVPGSVSPAAFAVNAILEYGSDLKVKAISLEPIE</sequence>
<evidence type="ECO:0000313" key="3">
    <source>
        <dbReference type="Proteomes" id="UP000681290"/>
    </source>
</evidence>
<feature type="signal peptide" evidence="1">
    <location>
        <begin position="1"/>
        <end position="20"/>
    </location>
</feature>
<keyword evidence="1" id="KW-0732">Signal</keyword>
<dbReference type="Proteomes" id="UP000681290">
    <property type="component" value="Unassembled WGS sequence"/>
</dbReference>
<keyword evidence="3" id="KW-1185">Reference proteome</keyword>
<protein>
    <recommendedName>
        <fullName evidence="4">BIG2 domain-containing protein</fullName>
    </recommendedName>
</protein>
<organism evidence="2 3">
    <name type="scientific">Paenibacillus woosongensis</name>
    <dbReference type="NCBI Taxonomy" id="307580"/>
    <lineage>
        <taxon>Bacteria</taxon>
        <taxon>Bacillati</taxon>
        <taxon>Bacillota</taxon>
        <taxon>Bacilli</taxon>
        <taxon>Bacillales</taxon>
        <taxon>Paenibacillaceae</taxon>
        <taxon>Paenibacillus</taxon>
    </lineage>
</organism>
<evidence type="ECO:0008006" key="4">
    <source>
        <dbReference type="Google" id="ProtNLM"/>
    </source>
</evidence>
<name>A0ABQ4MX97_9BACL</name>
<reference evidence="2 3" key="1">
    <citation type="submission" date="2021-03" db="EMBL/GenBank/DDBJ databases">
        <title>Antimicrobial resistance genes in bacteria isolated from Japanese honey, and their potential for conferring macrolide and lincosamide resistance in the American foulbrood pathogen Paenibacillus larvae.</title>
        <authorList>
            <person name="Okamoto M."/>
            <person name="Kumagai M."/>
            <person name="Kanamori H."/>
            <person name="Takamatsu D."/>
        </authorList>
    </citation>
    <scope>NUCLEOTIDE SEQUENCE [LARGE SCALE GENOMIC DNA]</scope>
    <source>
        <strain evidence="2 3">J15TS10</strain>
    </source>
</reference>
<comment type="caution">
    <text evidence="2">The sequence shown here is derived from an EMBL/GenBank/DDBJ whole genome shotgun (WGS) entry which is preliminary data.</text>
</comment>